<evidence type="ECO:0000256" key="1">
    <source>
        <dbReference type="ARBA" id="ARBA00004141"/>
    </source>
</evidence>
<accession>A0A7R8WI41</accession>
<keyword evidence="3" id="KW-0813">Transport</keyword>
<evidence type="ECO:0000313" key="8">
    <source>
        <dbReference type="EMBL" id="CAD7229204.1"/>
    </source>
</evidence>
<dbReference type="OrthoDB" id="433512at2759"/>
<dbReference type="AlphaFoldDB" id="A0A7R8WI41"/>
<dbReference type="InterPro" id="IPR005828">
    <property type="entry name" value="MFS_sugar_transport-like"/>
</dbReference>
<name>A0A7R8WI41_9CRUS</name>
<dbReference type="PANTHER" id="PTHR23511:SF42">
    <property type="entry name" value="SYNAPTIC VESICLE GLYCOPROTEIN 2C-LIKE"/>
    <property type="match status" value="1"/>
</dbReference>
<dbReference type="InterPro" id="IPR055415">
    <property type="entry name" value="LD_SV2"/>
</dbReference>
<comment type="similarity">
    <text evidence="2">Belongs to the major facilitator superfamily.</text>
</comment>
<keyword evidence="6" id="KW-0472">Membrane</keyword>
<dbReference type="PANTHER" id="PTHR23511">
    <property type="entry name" value="SYNAPTIC VESICLE GLYCOPROTEIN 2"/>
    <property type="match status" value="1"/>
</dbReference>
<evidence type="ECO:0000256" key="4">
    <source>
        <dbReference type="ARBA" id="ARBA00022692"/>
    </source>
</evidence>
<reference evidence="8" key="1">
    <citation type="submission" date="2020-11" db="EMBL/GenBank/DDBJ databases">
        <authorList>
            <person name="Tran Van P."/>
        </authorList>
    </citation>
    <scope>NUCLEOTIDE SEQUENCE</scope>
</reference>
<gene>
    <name evidence="8" type="ORF">CTOB1V02_LOCUS7077</name>
</gene>
<keyword evidence="4" id="KW-0812">Transmembrane</keyword>
<dbReference type="GO" id="GO:0016020">
    <property type="term" value="C:membrane"/>
    <property type="evidence" value="ECO:0007669"/>
    <property type="project" value="UniProtKB-SubCell"/>
</dbReference>
<dbReference type="GO" id="GO:0022857">
    <property type="term" value="F:transmembrane transporter activity"/>
    <property type="evidence" value="ECO:0007669"/>
    <property type="project" value="InterPro"/>
</dbReference>
<dbReference type="Pfam" id="PF00083">
    <property type="entry name" value="Sugar_tr"/>
    <property type="match status" value="1"/>
</dbReference>
<keyword evidence="5" id="KW-1133">Transmembrane helix</keyword>
<evidence type="ECO:0000256" key="2">
    <source>
        <dbReference type="ARBA" id="ARBA00008335"/>
    </source>
</evidence>
<feature type="domain" description="SV2A/B/C luminal" evidence="7">
    <location>
        <begin position="194"/>
        <end position="272"/>
    </location>
</feature>
<dbReference type="InterPro" id="IPR036259">
    <property type="entry name" value="MFS_trans_sf"/>
</dbReference>
<sequence length="456" mass="51428">MAADGADLLTPNTSLENLNIGASVIENEKEHFSSWREFLLVCSIPSFLSVIGLIFMPESPRYLLENRKETQAMEVYQHIFKMNHRGDPTARYTLTEMELPKKSLPPGFHSAASTTGILDTIFDGIDGFWASVLGLFAIQYRKTTQVLMIIWLTSAFGYYGLSLWFPEYMKLLKSEEFYRNQTTIKSKNYLGQQFTGDITNTRYVNCQFMESEFKALILNHVLFDNCSFINVDFKDIHSSKTFFRNSFIQNSHFTDTDFYDFRFQNTNKVNTTNVALMVGCQLDFDFNIQLEEVFHEHLFGQLALIPGTIVSLFLLDKFGRVHVLAGSLFLSSVTAFFIWFLSTKVSVIIFEVIFNFIFIAGWNAVDIATVEYYPAHLRTTGYGLLSAVCRTGAIFGSISFASFIGSSRAVPMLATAAVLLAGAIASLKMTETRDILLCSSIPPLTSAPLQLTIFVQ</sequence>
<proteinExistence type="inferred from homology"/>
<protein>
    <recommendedName>
        <fullName evidence="7">SV2A/B/C luminal domain-containing protein</fullName>
    </recommendedName>
</protein>
<comment type="subcellular location">
    <subcellularLocation>
        <location evidence="1">Membrane</location>
        <topology evidence="1">Multi-pass membrane protein</topology>
    </subcellularLocation>
</comment>
<evidence type="ECO:0000256" key="6">
    <source>
        <dbReference type="ARBA" id="ARBA00023136"/>
    </source>
</evidence>
<dbReference type="Gene3D" id="2.160.20.80">
    <property type="entry name" value="E3 ubiquitin-protein ligase SopA"/>
    <property type="match status" value="1"/>
</dbReference>
<dbReference type="SUPFAM" id="SSF103473">
    <property type="entry name" value="MFS general substrate transporter"/>
    <property type="match status" value="2"/>
</dbReference>
<evidence type="ECO:0000256" key="5">
    <source>
        <dbReference type="ARBA" id="ARBA00022989"/>
    </source>
</evidence>
<dbReference type="Pfam" id="PF23894">
    <property type="entry name" value="LD_SV2"/>
    <property type="match status" value="1"/>
</dbReference>
<dbReference type="SUPFAM" id="SSF141571">
    <property type="entry name" value="Pentapeptide repeat-like"/>
    <property type="match status" value="1"/>
</dbReference>
<dbReference type="EMBL" id="OB661936">
    <property type="protein sequence ID" value="CAD7229204.1"/>
    <property type="molecule type" value="Genomic_DNA"/>
</dbReference>
<evidence type="ECO:0000259" key="7">
    <source>
        <dbReference type="Pfam" id="PF23894"/>
    </source>
</evidence>
<dbReference type="Gene3D" id="1.20.1250.20">
    <property type="entry name" value="MFS general substrate transporter like domains"/>
    <property type="match status" value="2"/>
</dbReference>
<evidence type="ECO:0000256" key="3">
    <source>
        <dbReference type="ARBA" id="ARBA00022448"/>
    </source>
</evidence>
<organism evidence="8">
    <name type="scientific">Cyprideis torosa</name>
    <dbReference type="NCBI Taxonomy" id="163714"/>
    <lineage>
        <taxon>Eukaryota</taxon>
        <taxon>Metazoa</taxon>
        <taxon>Ecdysozoa</taxon>
        <taxon>Arthropoda</taxon>
        <taxon>Crustacea</taxon>
        <taxon>Oligostraca</taxon>
        <taxon>Ostracoda</taxon>
        <taxon>Podocopa</taxon>
        <taxon>Podocopida</taxon>
        <taxon>Cytherocopina</taxon>
        <taxon>Cytheroidea</taxon>
        <taxon>Cytherideidae</taxon>
        <taxon>Cyprideis</taxon>
    </lineage>
</organism>